<protein>
    <submittedName>
        <fullName evidence="2">VOC family protein</fullName>
    </submittedName>
</protein>
<dbReference type="Pfam" id="PF00903">
    <property type="entry name" value="Glyoxalase"/>
    <property type="match status" value="1"/>
</dbReference>
<accession>A0A972VUV9</accession>
<dbReference type="PANTHER" id="PTHR46142:SF3">
    <property type="entry name" value="F18B13.24 PROTEIN"/>
    <property type="match status" value="1"/>
</dbReference>
<comment type="caution">
    <text evidence="2">The sequence shown here is derived from an EMBL/GenBank/DDBJ whole genome shotgun (WGS) entry which is preliminary data.</text>
</comment>
<sequence length="117" mass="13340">MNFSMIHHISINVADVQQATNFYVDTLNFKEIPRPDLGFDGAWLQIGDQQLHLLEVENHQAPAGQHFAFEVDDIAAYRDYLQTKGVEVSRSNEMTGICLQCFFKDPSGNLLELNQRL</sequence>
<reference evidence="2" key="1">
    <citation type="submission" date="2020-05" db="EMBL/GenBank/DDBJ databases">
        <title>Sulfur intermediates as new biogeochemical hubs in an aquatic model microbial ecosystem.</title>
        <authorList>
            <person name="Vigneron A."/>
        </authorList>
    </citation>
    <scope>NUCLEOTIDE SEQUENCE</scope>
    <source>
        <strain evidence="2">Bin.250</strain>
    </source>
</reference>
<dbReference type="PANTHER" id="PTHR46142">
    <property type="match status" value="1"/>
</dbReference>
<name>A0A972VUV9_9GAMM</name>
<dbReference type="InterPro" id="IPR004360">
    <property type="entry name" value="Glyas_Fos-R_dOase_dom"/>
</dbReference>
<dbReference type="Proteomes" id="UP000754644">
    <property type="component" value="Unassembled WGS sequence"/>
</dbReference>
<dbReference type="Gene3D" id="3.10.180.10">
    <property type="entry name" value="2,3-Dihydroxybiphenyl 1,2-Dioxygenase, domain 1"/>
    <property type="match status" value="1"/>
</dbReference>
<dbReference type="InterPro" id="IPR037523">
    <property type="entry name" value="VOC_core"/>
</dbReference>
<evidence type="ECO:0000259" key="1">
    <source>
        <dbReference type="PROSITE" id="PS51819"/>
    </source>
</evidence>
<feature type="domain" description="VOC" evidence="1">
    <location>
        <begin position="5"/>
        <end position="116"/>
    </location>
</feature>
<gene>
    <name evidence="2" type="ORF">HQ497_04900</name>
</gene>
<proteinExistence type="predicted"/>
<evidence type="ECO:0000313" key="2">
    <source>
        <dbReference type="EMBL" id="NQV64685.1"/>
    </source>
</evidence>
<dbReference type="PROSITE" id="PS51819">
    <property type="entry name" value="VOC"/>
    <property type="match status" value="1"/>
</dbReference>
<dbReference type="EMBL" id="JABMOJ010000179">
    <property type="protein sequence ID" value="NQV64685.1"/>
    <property type="molecule type" value="Genomic_DNA"/>
</dbReference>
<evidence type="ECO:0000313" key="3">
    <source>
        <dbReference type="Proteomes" id="UP000754644"/>
    </source>
</evidence>
<dbReference type="InterPro" id="IPR029068">
    <property type="entry name" value="Glyas_Bleomycin-R_OHBP_Dase"/>
</dbReference>
<dbReference type="AlphaFoldDB" id="A0A972VUV9"/>
<organism evidence="2 3">
    <name type="scientific">SAR86 cluster bacterium</name>
    <dbReference type="NCBI Taxonomy" id="2030880"/>
    <lineage>
        <taxon>Bacteria</taxon>
        <taxon>Pseudomonadati</taxon>
        <taxon>Pseudomonadota</taxon>
        <taxon>Gammaproteobacteria</taxon>
        <taxon>SAR86 cluster</taxon>
    </lineage>
</organism>
<dbReference type="SUPFAM" id="SSF54593">
    <property type="entry name" value="Glyoxalase/Bleomycin resistance protein/Dihydroxybiphenyl dioxygenase"/>
    <property type="match status" value="1"/>
</dbReference>